<keyword evidence="3" id="KW-1185">Reference proteome</keyword>
<evidence type="ECO:0000313" key="2">
    <source>
        <dbReference type="EMBL" id="TKA65118.1"/>
    </source>
</evidence>
<reference evidence="2 3" key="1">
    <citation type="submission" date="2017-03" db="EMBL/GenBank/DDBJ databases">
        <title>Genomes of endolithic fungi from Antarctica.</title>
        <authorList>
            <person name="Coleine C."/>
            <person name="Masonjones S."/>
            <person name="Stajich J.E."/>
        </authorList>
    </citation>
    <scope>NUCLEOTIDE SEQUENCE [LARGE SCALE GENOMIC DNA]</scope>
    <source>
        <strain evidence="2 3">CCFEE 5187</strain>
    </source>
</reference>
<dbReference type="InterPro" id="IPR023405">
    <property type="entry name" value="Topo_IA_core_domain"/>
</dbReference>
<comment type="catalytic activity">
    <reaction evidence="1">
        <text>ATP-independent breakage of single-stranded DNA, followed by passage and rejoining.</text>
        <dbReference type="EC" id="5.6.2.1"/>
    </reaction>
</comment>
<gene>
    <name evidence="2" type="ORF">B0A49_08988</name>
</gene>
<dbReference type="GO" id="GO:0005634">
    <property type="term" value="C:nucleus"/>
    <property type="evidence" value="ECO:0007669"/>
    <property type="project" value="TreeGrafter"/>
</dbReference>
<dbReference type="AlphaFoldDB" id="A0A4U0WQZ1"/>
<comment type="caution">
    <text evidence="2">The sequence shown here is derived from an EMBL/GenBank/DDBJ whole genome shotgun (WGS) entry which is preliminary data.</text>
</comment>
<dbReference type="InterPro" id="IPR000380">
    <property type="entry name" value="Topo_IA"/>
</dbReference>
<dbReference type="GO" id="GO:0003677">
    <property type="term" value="F:DNA binding"/>
    <property type="evidence" value="ECO:0007669"/>
    <property type="project" value="UniProtKB-KW"/>
</dbReference>
<feature type="non-terminal residue" evidence="2">
    <location>
        <position position="90"/>
    </location>
</feature>
<evidence type="ECO:0000313" key="3">
    <source>
        <dbReference type="Proteomes" id="UP000308768"/>
    </source>
</evidence>
<keyword evidence="1" id="KW-0238">DNA-binding</keyword>
<dbReference type="Proteomes" id="UP000308768">
    <property type="component" value="Unassembled WGS sequence"/>
</dbReference>
<protein>
    <recommendedName>
        <fullName evidence="1">DNA topoisomerase</fullName>
        <ecNumber evidence="1">5.6.2.1</ecNumber>
    </recommendedName>
</protein>
<dbReference type="GO" id="GO:0006281">
    <property type="term" value="P:DNA repair"/>
    <property type="evidence" value="ECO:0007669"/>
    <property type="project" value="TreeGrafter"/>
</dbReference>
<dbReference type="EC" id="5.6.2.1" evidence="1"/>
<keyword evidence="1" id="KW-0799">Topoisomerase</keyword>
<dbReference type="GO" id="GO:0031422">
    <property type="term" value="C:RecQ family helicase-topoisomerase III complex"/>
    <property type="evidence" value="ECO:0007669"/>
    <property type="project" value="TreeGrafter"/>
</dbReference>
<dbReference type="GO" id="GO:0006265">
    <property type="term" value="P:DNA topological change"/>
    <property type="evidence" value="ECO:0007669"/>
    <property type="project" value="InterPro"/>
</dbReference>
<comment type="similarity">
    <text evidence="1">Belongs to the type IA topoisomerase family.</text>
</comment>
<dbReference type="PANTHER" id="PTHR11390">
    <property type="entry name" value="PROKARYOTIC DNA TOPOISOMERASE"/>
    <property type="match status" value="1"/>
</dbReference>
<name>A0A4U0WQZ1_9PEZI</name>
<sequence>MVHKILCVAEKPSIAKAVANHLGGGHVPARNAPGLPWLKNYEFPYTFPAPWGSCTVCMTSVAGHLNSQDFDPRFRSWQSCNPGELFDAPI</sequence>
<dbReference type="PANTHER" id="PTHR11390:SF21">
    <property type="entry name" value="DNA TOPOISOMERASE 3-ALPHA"/>
    <property type="match status" value="1"/>
</dbReference>
<dbReference type="SUPFAM" id="SSF56712">
    <property type="entry name" value="Prokaryotic type I DNA topoisomerase"/>
    <property type="match status" value="1"/>
</dbReference>
<comment type="function">
    <text evidence="1">Introduces a single-strand break via transesterification at a target site in duplex DNA. Releases the supercoiling and torsional tension of DNA introduced during the DNA replication and transcription by transiently cleaving and rejoining one strand of the DNA duplex. The scissile phosphodiester is attacked by the catalytic tyrosine of the enzyme, resulting in the formation of a DNA-(5'-phosphotyrosyl)-enzyme intermediate and the expulsion of a 3'-OH DNA strand.</text>
</comment>
<dbReference type="Gene3D" id="3.40.50.140">
    <property type="match status" value="1"/>
</dbReference>
<evidence type="ECO:0000256" key="1">
    <source>
        <dbReference type="RuleBase" id="RU362092"/>
    </source>
</evidence>
<dbReference type="STRING" id="331657.A0A4U0WQZ1"/>
<dbReference type="OrthoDB" id="430051at2759"/>
<organism evidence="2 3">
    <name type="scientific">Cryomyces minteri</name>
    <dbReference type="NCBI Taxonomy" id="331657"/>
    <lineage>
        <taxon>Eukaryota</taxon>
        <taxon>Fungi</taxon>
        <taxon>Dikarya</taxon>
        <taxon>Ascomycota</taxon>
        <taxon>Pezizomycotina</taxon>
        <taxon>Dothideomycetes</taxon>
        <taxon>Dothideomycetes incertae sedis</taxon>
        <taxon>Cryomyces</taxon>
    </lineage>
</organism>
<dbReference type="GO" id="GO:0003917">
    <property type="term" value="F:DNA topoisomerase type I (single strand cut, ATP-independent) activity"/>
    <property type="evidence" value="ECO:0007669"/>
    <property type="project" value="UniProtKB-EC"/>
</dbReference>
<dbReference type="EMBL" id="NAJN01001176">
    <property type="protein sequence ID" value="TKA65118.1"/>
    <property type="molecule type" value="Genomic_DNA"/>
</dbReference>
<proteinExistence type="inferred from homology"/>
<keyword evidence="1" id="KW-0413">Isomerase</keyword>
<dbReference type="GO" id="GO:0006310">
    <property type="term" value="P:DNA recombination"/>
    <property type="evidence" value="ECO:0007669"/>
    <property type="project" value="TreeGrafter"/>
</dbReference>
<accession>A0A4U0WQZ1</accession>